<dbReference type="SUPFAM" id="SSF54593">
    <property type="entry name" value="Glyoxalase/Bleomycin resistance protein/Dihydroxybiphenyl dioxygenase"/>
    <property type="match status" value="1"/>
</dbReference>
<dbReference type="InterPro" id="IPR016181">
    <property type="entry name" value="Acyl_CoA_acyltransferase"/>
</dbReference>
<keyword evidence="3" id="KW-1185">Reference proteome</keyword>
<reference evidence="2" key="2">
    <citation type="submission" date="2020-09" db="EMBL/GenBank/DDBJ databases">
        <authorList>
            <person name="Sun Q."/>
            <person name="Zhou Y."/>
        </authorList>
    </citation>
    <scope>NUCLEOTIDE SEQUENCE</scope>
    <source>
        <strain evidence="2">CGMCC 1.12698</strain>
    </source>
</reference>
<proteinExistence type="predicted"/>
<evidence type="ECO:0000313" key="3">
    <source>
        <dbReference type="Proteomes" id="UP000605259"/>
    </source>
</evidence>
<dbReference type="SUPFAM" id="SSF55729">
    <property type="entry name" value="Acyl-CoA N-acyltransferases (Nat)"/>
    <property type="match status" value="1"/>
</dbReference>
<dbReference type="AlphaFoldDB" id="A0A917ANY6"/>
<sequence length="357" mass="41788">MELFHYHYWTPFLEETEKWYEALGFSVVLRMGKKDGVFQTFNPPMKWEEFRDTNVMFRIIEMRRGRVNVTFGFGKRPIFDHLGILVSEDEYKKICERAKNIGWTVDGNNRRTFIHTPYQMKVELQLRHDVVGDGDIRIMKMNIILPTEEAVHTMKSVLEGLQEIEYMLGEKTGLKQVYIKDTEYLDVKDTNGVVVISEPVVSIQEITYDMRPMIKEFMVQNWGDDLMVSQGHKHHLSELAGFVAMTEDSIIGIVTYNKENDRCEIVSLDSIKERKGIGTMLLQCVEGKMQEIGCYEMWLITSNDNTHAMHFYQKRGYHMHALHRGAIHEARKIKPTIPLVTKEGIQIESEIEFRKRL</sequence>
<dbReference type="EMBL" id="BMFK01000001">
    <property type="protein sequence ID" value="GGE62962.1"/>
    <property type="molecule type" value="Genomic_DNA"/>
</dbReference>
<dbReference type="GO" id="GO:0016747">
    <property type="term" value="F:acyltransferase activity, transferring groups other than amino-acyl groups"/>
    <property type="evidence" value="ECO:0007669"/>
    <property type="project" value="InterPro"/>
</dbReference>
<comment type="caution">
    <text evidence="2">The sequence shown here is derived from an EMBL/GenBank/DDBJ whole genome shotgun (WGS) entry which is preliminary data.</text>
</comment>
<dbReference type="Gene3D" id="3.40.630.30">
    <property type="match status" value="1"/>
</dbReference>
<dbReference type="Gene3D" id="3.10.180.10">
    <property type="entry name" value="2,3-Dihydroxybiphenyl 1,2-Dioxygenase, domain 1"/>
    <property type="match status" value="1"/>
</dbReference>
<evidence type="ECO:0000259" key="1">
    <source>
        <dbReference type="PROSITE" id="PS51186"/>
    </source>
</evidence>
<accession>A0A917ANY6</accession>
<evidence type="ECO:0000313" key="2">
    <source>
        <dbReference type="EMBL" id="GGE62962.1"/>
    </source>
</evidence>
<dbReference type="Pfam" id="PF00583">
    <property type="entry name" value="Acetyltransf_1"/>
    <property type="match status" value="1"/>
</dbReference>
<dbReference type="Proteomes" id="UP000605259">
    <property type="component" value="Unassembled WGS sequence"/>
</dbReference>
<feature type="domain" description="N-acetyltransferase" evidence="1">
    <location>
        <begin position="201"/>
        <end position="338"/>
    </location>
</feature>
<protein>
    <recommendedName>
        <fullName evidence="1">N-acetyltransferase domain-containing protein</fullName>
    </recommendedName>
</protein>
<dbReference type="CDD" id="cd04301">
    <property type="entry name" value="NAT_SF"/>
    <property type="match status" value="1"/>
</dbReference>
<name>A0A917ANY6_9BACI</name>
<reference evidence="2" key="1">
    <citation type="journal article" date="2014" name="Int. J. Syst. Evol. Microbiol.">
        <title>Complete genome sequence of Corynebacterium casei LMG S-19264T (=DSM 44701T), isolated from a smear-ripened cheese.</title>
        <authorList>
            <consortium name="US DOE Joint Genome Institute (JGI-PGF)"/>
            <person name="Walter F."/>
            <person name="Albersmeier A."/>
            <person name="Kalinowski J."/>
            <person name="Ruckert C."/>
        </authorList>
    </citation>
    <scope>NUCLEOTIDE SEQUENCE</scope>
    <source>
        <strain evidence="2">CGMCC 1.12698</strain>
    </source>
</reference>
<dbReference type="InterPro" id="IPR000182">
    <property type="entry name" value="GNAT_dom"/>
</dbReference>
<organism evidence="2 3">
    <name type="scientific">Priestia taiwanensis</name>
    <dbReference type="NCBI Taxonomy" id="1347902"/>
    <lineage>
        <taxon>Bacteria</taxon>
        <taxon>Bacillati</taxon>
        <taxon>Bacillota</taxon>
        <taxon>Bacilli</taxon>
        <taxon>Bacillales</taxon>
        <taxon>Bacillaceae</taxon>
        <taxon>Priestia</taxon>
    </lineage>
</organism>
<gene>
    <name evidence="2" type="ORF">GCM10007140_11560</name>
</gene>
<dbReference type="PROSITE" id="PS51186">
    <property type="entry name" value="GNAT"/>
    <property type="match status" value="1"/>
</dbReference>
<dbReference type="InterPro" id="IPR029068">
    <property type="entry name" value="Glyas_Bleomycin-R_OHBP_Dase"/>
</dbReference>